<evidence type="ECO:0000313" key="2">
    <source>
        <dbReference type="Proteomes" id="UP001291623"/>
    </source>
</evidence>
<dbReference type="PANTHER" id="PTHR11017:SF427">
    <property type="entry name" value="TMV RESISTANCE PROTEIN N-LIKE"/>
    <property type="match status" value="1"/>
</dbReference>
<sequence length="284" mass="33140">MVLQNQADGHESKFIQKILKVVENKRSRPVLYICPHLIGTERRVEKINSWLEDGSTDVDTLVICGIGGIGKTTMAKKKKHVFSVDEGMIEMRDVVSCKRILLVLDDVDNRDQLDALLEMKDLLYPGKQATQTIQGIILDVEMRTENDIVNASFSAIDFKKHKTKNFLTIQILREKLRLLQFDQVTNELVLVTDVFANMQKLRLLQFDHVELQGSFDVFPKRLRWVRWSELQLECMPIDFPLESLVVIELQRRSLRKIWHGVKFLKYLKIFNLSHSYELLRTPDF</sequence>
<dbReference type="InterPro" id="IPR044974">
    <property type="entry name" value="Disease_R_plants"/>
</dbReference>
<name>A0AAE1UQY3_9SOLA</name>
<organism evidence="1 2">
    <name type="scientific">Anisodus tanguticus</name>
    <dbReference type="NCBI Taxonomy" id="243964"/>
    <lineage>
        <taxon>Eukaryota</taxon>
        <taxon>Viridiplantae</taxon>
        <taxon>Streptophyta</taxon>
        <taxon>Embryophyta</taxon>
        <taxon>Tracheophyta</taxon>
        <taxon>Spermatophyta</taxon>
        <taxon>Magnoliopsida</taxon>
        <taxon>eudicotyledons</taxon>
        <taxon>Gunneridae</taxon>
        <taxon>Pentapetalae</taxon>
        <taxon>asterids</taxon>
        <taxon>lamiids</taxon>
        <taxon>Solanales</taxon>
        <taxon>Solanaceae</taxon>
        <taxon>Solanoideae</taxon>
        <taxon>Hyoscyameae</taxon>
        <taxon>Anisodus</taxon>
    </lineage>
</organism>
<dbReference type="InterPro" id="IPR027417">
    <property type="entry name" value="P-loop_NTPase"/>
</dbReference>
<dbReference type="AlphaFoldDB" id="A0AAE1UQY3"/>
<reference evidence="1" key="1">
    <citation type="submission" date="2023-12" db="EMBL/GenBank/DDBJ databases">
        <title>Genome assembly of Anisodus tanguticus.</title>
        <authorList>
            <person name="Wang Y.-J."/>
        </authorList>
    </citation>
    <scope>NUCLEOTIDE SEQUENCE</scope>
    <source>
        <strain evidence="1">KB-2021</strain>
        <tissue evidence="1">Leaf</tissue>
    </source>
</reference>
<dbReference type="Gene3D" id="3.40.50.300">
    <property type="entry name" value="P-loop containing nucleotide triphosphate hydrolases"/>
    <property type="match status" value="1"/>
</dbReference>
<dbReference type="SUPFAM" id="SSF52058">
    <property type="entry name" value="L domain-like"/>
    <property type="match status" value="1"/>
</dbReference>
<dbReference type="GO" id="GO:0006952">
    <property type="term" value="P:defense response"/>
    <property type="evidence" value="ECO:0007669"/>
    <property type="project" value="InterPro"/>
</dbReference>
<proteinExistence type="predicted"/>
<accession>A0AAE1UQY3</accession>
<dbReference type="Proteomes" id="UP001291623">
    <property type="component" value="Unassembled WGS sequence"/>
</dbReference>
<dbReference type="GO" id="GO:0005524">
    <property type="term" value="F:ATP binding"/>
    <property type="evidence" value="ECO:0007669"/>
    <property type="project" value="UniProtKB-KW"/>
</dbReference>
<comment type="caution">
    <text evidence="1">The sequence shown here is derived from an EMBL/GenBank/DDBJ whole genome shotgun (WGS) entry which is preliminary data.</text>
</comment>
<evidence type="ECO:0000313" key="1">
    <source>
        <dbReference type="EMBL" id="KAK4339742.1"/>
    </source>
</evidence>
<dbReference type="SUPFAM" id="SSF52540">
    <property type="entry name" value="P-loop containing nucleoside triphosphate hydrolases"/>
    <property type="match status" value="1"/>
</dbReference>
<dbReference type="InterPro" id="IPR032675">
    <property type="entry name" value="LRR_dom_sf"/>
</dbReference>
<dbReference type="EMBL" id="JAVYJV010000023">
    <property type="protein sequence ID" value="KAK4339742.1"/>
    <property type="molecule type" value="Genomic_DNA"/>
</dbReference>
<keyword evidence="2" id="KW-1185">Reference proteome</keyword>
<dbReference type="Gene3D" id="3.80.10.10">
    <property type="entry name" value="Ribonuclease Inhibitor"/>
    <property type="match status" value="1"/>
</dbReference>
<evidence type="ECO:0008006" key="3">
    <source>
        <dbReference type="Google" id="ProtNLM"/>
    </source>
</evidence>
<gene>
    <name evidence="1" type="ORF">RND71_041204</name>
</gene>
<protein>
    <recommendedName>
        <fullName evidence="3">NB-ARC domain-containing protein</fullName>
    </recommendedName>
</protein>
<dbReference type="PANTHER" id="PTHR11017">
    <property type="entry name" value="LEUCINE-RICH REPEAT-CONTAINING PROTEIN"/>
    <property type="match status" value="1"/>
</dbReference>